<dbReference type="Gene3D" id="3.20.20.450">
    <property type="entry name" value="EAL domain"/>
    <property type="match status" value="1"/>
</dbReference>
<dbReference type="NCBIfam" id="TIGR00229">
    <property type="entry name" value="sensory_box"/>
    <property type="match status" value="1"/>
</dbReference>
<reference evidence="4" key="1">
    <citation type="journal article" date="2014" name="Int. J. Syst. Evol. Microbiol.">
        <title>Complete genome sequence of Corynebacterium casei LMG S-19264T (=DSM 44701T), isolated from a smear-ripened cheese.</title>
        <authorList>
            <consortium name="US DOE Joint Genome Institute (JGI-PGF)"/>
            <person name="Walter F."/>
            <person name="Albersmeier A."/>
            <person name="Kalinowski J."/>
            <person name="Ruckert C."/>
        </authorList>
    </citation>
    <scope>NUCLEOTIDE SEQUENCE</scope>
    <source>
        <strain evidence="4">KCTC 32296</strain>
    </source>
</reference>
<dbReference type="SMART" id="SM00052">
    <property type="entry name" value="EAL"/>
    <property type="match status" value="1"/>
</dbReference>
<feature type="domain" description="PAS" evidence="1">
    <location>
        <begin position="16"/>
        <end position="66"/>
    </location>
</feature>
<dbReference type="Proteomes" id="UP000662572">
    <property type="component" value="Unassembled WGS sequence"/>
</dbReference>
<dbReference type="InterPro" id="IPR029016">
    <property type="entry name" value="GAF-like_dom_sf"/>
</dbReference>
<dbReference type="InterPro" id="IPR000014">
    <property type="entry name" value="PAS"/>
</dbReference>
<dbReference type="InterPro" id="IPR000160">
    <property type="entry name" value="GGDEF_dom"/>
</dbReference>
<evidence type="ECO:0000313" key="4">
    <source>
        <dbReference type="EMBL" id="GGZ27647.1"/>
    </source>
</evidence>
<dbReference type="NCBIfam" id="TIGR00254">
    <property type="entry name" value="GGDEF"/>
    <property type="match status" value="1"/>
</dbReference>
<evidence type="ECO:0000259" key="3">
    <source>
        <dbReference type="PROSITE" id="PS50887"/>
    </source>
</evidence>
<dbReference type="AlphaFoldDB" id="A0A918PYW9"/>
<dbReference type="EMBL" id="BMZB01000001">
    <property type="protein sequence ID" value="GGZ27647.1"/>
    <property type="molecule type" value="Genomic_DNA"/>
</dbReference>
<dbReference type="CDD" id="cd01948">
    <property type="entry name" value="EAL"/>
    <property type="match status" value="1"/>
</dbReference>
<dbReference type="InterPro" id="IPR003018">
    <property type="entry name" value="GAF"/>
</dbReference>
<dbReference type="InterPro" id="IPR043128">
    <property type="entry name" value="Rev_trsase/Diguanyl_cyclase"/>
</dbReference>
<dbReference type="FunFam" id="3.30.70.270:FF:000001">
    <property type="entry name" value="Diguanylate cyclase domain protein"/>
    <property type="match status" value="1"/>
</dbReference>
<feature type="domain" description="GGDEF" evidence="3">
    <location>
        <begin position="335"/>
        <end position="470"/>
    </location>
</feature>
<evidence type="ECO:0000313" key="5">
    <source>
        <dbReference type="Proteomes" id="UP000662572"/>
    </source>
</evidence>
<feature type="domain" description="EAL" evidence="2">
    <location>
        <begin position="479"/>
        <end position="735"/>
    </location>
</feature>
<dbReference type="PROSITE" id="PS50883">
    <property type="entry name" value="EAL"/>
    <property type="match status" value="1"/>
</dbReference>
<dbReference type="Gene3D" id="3.30.450.20">
    <property type="entry name" value="PAS domain"/>
    <property type="match status" value="1"/>
</dbReference>
<dbReference type="SUPFAM" id="SSF55073">
    <property type="entry name" value="Nucleotide cyclase"/>
    <property type="match status" value="1"/>
</dbReference>
<evidence type="ECO:0000259" key="1">
    <source>
        <dbReference type="PROSITE" id="PS50112"/>
    </source>
</evidence>
<name>A0A918PYW9_9CAUL</name>
<dbReference type="InterPro" id="IPR012226">
    <property type="entry name" value="Diguanyl_cyclase/Pdiesterase"/>
</dbReference>
<dbReference type="InterPro" id="IPR029787">
    <property type="entry name" value="Nucleotide_cyclase"/>
</dbReference>
<dbReference type="RefSeq" id="WP_189485451.1">
    <property type="nucleotide sequence ID" value="NZ_BMZB01000001.1"/>
</dbReference>
<reference evidence="4" key="2">
    <citation type="submission" date="2020-09" db="EMBL/GenBank/DDBJ databases">
        <authorList>
            <person name="Sun Q."/>
            <person name="Kim S."/>
        </authorList>
    </citation>
    <scope>NUCLEOTIDE SEQUENCE</scope>
    <source>
        <strain evidence="4">KCTC 32296</strain>
    </source>
</reference>
<protein>
    <submittedName>
        <fullName evidence="4">Bifunctional diguanylate cyclase/phosphodiesterase</fullName>
    </submittedName>
</protein>
<dbReference type="GO" id="GO:0003824">
    <property type="term" value="F:catalytic activity"/>
    <property type="evidence" value="ECO:0007669"/>
    <property type="project" value="UniProtKB-ARBA"/>
</dbReference>
<dbReference type="SMART" id="SM00065">
    <property type="entry name" value="GAF"/>
    <property type="match status" value="1"/>
</dbReference>
<dbReference type="InterPro" id="IPR001633">
    <property type="entry name" value="EAL_dom"/>
</dbReference>
<dbReference type="Pfam" id="PF13185">
    <property type="entry name" value="GAF_2"/>
    <property type="match status" value="1"/>
</dbReference>
<gene>
    <name evidence="4" type="ORF">GCM10011273_11670</name>
</gene>
<dbReference type="CDD" id="cd01949">
    <property type="entry name" value="GGDEF"/>
    <property type="match status" value="1"/>
</dbReference>
<sequence length="752" mass="82697">MTGQSQNTHDTIPASISALIAGAIHQTHVAVIVMDVRGRFVYANNAFSALTGLDQRTLLKRSIYDLCRDQLASRGAIESALKTLRRKSSCDGEVLLYNRDHHPIWGGFSVTKVRDDAGKLWLVATVTDITYGKLYESLQQKVLEALIQDKALSDILTLICLEAEELLPGITMSIQRIDQDGRIRPLAGPHLPDSYKQALNGAAIGPSVGSCGTSAYRGEPVLVNDIATDPLWEGYTQLVAPLGFNACWSTPVKDRCGRVAGTFAFYSHTAITLTPFIQSMVDICTRLCALAFEKRDYEDRLQFLAHHDALTALPNRTFFQRRLSEEAIRARRRKSALALHVIDLDRFKEVNDTLGHPVGDDVLKIVARTLIEHSSKTDVIARLGGDEFMLLQTGVKSAEDARLRAEHLIHAVRNAIMDHVPLTAGMVSASLGYALYPQDAANIDLLIRHADMALYRAKSEGRNRACAFDASMADAVNHRRRLEHDLREALSRDDQAAPLGLSLAYQPQLRLSDQSLIGFEALARWNHPEFGAIAPDIFIPIAEEAGLIVPLGEWILKEACTTAATWDTPLTIAVNLSPLQIFDGDLAHHVHDVLVRTGLAPSRLELEVTEGVLIQNTDRALHILRRLKMLGVSIAMDDFGTGYSSLSYLQIFPFDKIKIDRAFISDLERNGHAKAIVRAVIGLGHAIGVPVLAEGVETESQLEILRSNGCDEAQGFLIGRPMPQASIASYLSLWAHPASTSLSQTSQKMFRA</sequence>
<dbReference type="Pfam" id="PF13426">
    <property type="entry name" value="PAS_9"/>
    <property type="match status" value="1"/>
</dbReference>
<dbReference type="PIRSF" id="PIRSF005925">
    <property type="entry name" value="Dos"/>
    <property type="match status" value="1"/>
</dbReference>
<accession>A0A918PYW9</accession>
<dbReference type="PANTHER" id="PTHR44757:SF2">
    <property type="entry name" value="BIOFILM ARCHITECTURE MAINTENANCE PROTEIN MBAA"/>
    <property type="match status" value="1"/>
</dbReference>
<dbReference type="InterPro" id="IPR052155">
    <property type="entry name" value="Biofilm_reg_signaling"/>
</dbReference>
<proteinExistence type="predicted"/>
<dbReference type="PANTHER" id="PTHR44757">
    <property type="entry name" value="DIGUANYLATE CYCLASE DGCP"/>
    <property type="match status" value="1"/>
</dbReference>
<dbReference type="InterPro" id="IPR035965">
    <property type="entry name" value="PAS-like_dom_sf"/>
</dbReference>
<dbReference type="InterPro" id="IPR035919">
    <property type="entry name" value="EAL_sf"/>
</dbReference>
<dbReference type="SUPFAM" id="SSF55781">
    <property type="entry name" value="GAF domain-like"/>
    <property type="match status" value="1"/>
</dbReference>
<dbReference type="SUPFAM" id="SSF55785">
    <property type="entry name" value="PYP-like sensor domain (PAS domain)"/>
    <property type="match status" value="1"/>
</dbReference>
<dbReference type="SMART" id="SM00091">
    <property type="entry name" value="PAS"/>
    <property type="match status" value="1"/>
</dbReference>
<dbReference type="PROSITE" id="PS50887">
    <property type="entry name" value="GGDEF"/>
    <property type="match status" value="1"/>
</dbReference>
<dbReference type="SMART" id="SM00267">
    <property type="entry name" value="GGDEF"/>
    <property type="match status" value="1"/>
</dbReference>
<evidence type="ECO:0000259" key="2">
    <source>
        <dbReference type="PROSITE" id="PS50883"/>
    </source>
</evidence>
<organism evidence="4 5">
    <name type="scientific">Asticcacaulis endophyticus</name>
    <dbReference type="NCBI Taxonomy" id="1395890"/>
    <lineage>
        <taxon>Bacteria</taxon>
        <taxon>Pseudomonadati</taxon>
        <taxon>Pseudomonadota</taxon>
        <taxon>Alphaproteobacteria</taxon>
        <taxon>Caulobacterales</taxon>
        <taxon>Caulobacteraceae</taxon>
        <taxon>Asticcacaulis</taxon>
    </lineage>
</organism>
<dbReference type="SUPFAM" id="SSF141868">
    <property type="entry name" value="EAL domain-like"/>
    <property type="match status" value="1"/>
</dbReference>
<dbReference type="Gene3D" id="3.30.450.40">
    <property type="match status" value="1"/>
</dbReference>
<dbReference type="PROSITE" id="PS50112">
    <property type="entry name" value="PAS"/>
    <property type="match status" value="1"/>
</dbReference>
<comment type="caution">
    <text evidence="4">The sequence shown here is derived from an EMBL/GenBank/DDBJ whole genome shotgun (WGS) entry which is preliminary data.</text>
</comment>
<dbReference type="CDD" id="cd00130">
    <property type="entry name" value="PAS"/>
    <property type="match status" value="1"/>
</dbReference>
<dbReference type="Gene3D" id="3.30.70.270">
    <property type="match status" value="1"/>
</dbReference>
<dbReference type="Pfam" id="PF00563">
    <property type="entry name" value="EAL"/>
    <property type="match status" value="1"/>
</dbReference>
<keyword evidence="5" id="KW-1185">Reference proteome</keyword>
<dbReference type="Pfam" id="PF00990">
    <property type="entry name" value="GGDEF"/>
    <property type="match status" value="1"/>
</dbReference>